<dbReference type="EMBL" id="JH817349">
    <property type="protein sequence ID" value="EKC43021.1"/>
    <property type="molecule type" value="Genomic_DNA"/>
</dbReference>
<evidence type="ECO:0000256" key="1">
    <source>
        <dbReference type="ARBA" id="ARBA00022737"/>
    </source>
</evidence>
<dbReference type="FunFam" id="1.10.238.10:FF:000001">
    <property type="entry name" value="Calmodulin 1"/>
    <property type="match status" value="1"/>
</dbReference>
<evidence type="ECO:0000256" key="3">
    <source>
        <dbReference type="ARBA" id="ARBA00023179"/>
    </source>
</evidence>
<keyword evidence="1" id="KW-0677">Repeat</keyword>
<evidence type="ECO:0000256" key="2">
    <source>
        <dbReference type="ARBA" id="ARBA00022837"/>
    </source>
</evidence>
<dbReference type="SUPFAM" id="SSF47473">
    <property type="entry name" value="EF-hand"/>
    <property type="match status" value="1"/>
</dbReference>
<dbReference type="CDD" id="cd00051">
    <property type="entry name" value="EFh"/>
    <property type="match status" value="2"/>
</dbReference>
<dbReference type="SMART" id="SM00054">
    <property type="entry name" value="EFh"/>
    <property type="match status" value="3"/>
</dbReference>
<dbReference type="Pfam" id="PF13499">
    <property type="entry name" value="EF-hand_7"/>
    <property type="match status" value="2"/>
</dbReference>
<dbReference type="AlphaFoldDB" id="K1S6H1"/>
<proteinExistence type="predicted"/>
<reference evidence="5" key="1">
    <citation type="journal article" date="2012" name="Nature">
        <title>The oyster genome reveals stress adaptation and complexity of shell formation.</title>
        <authorList>
            <person name="Zhang G."/>
            <person name="Fang X."/>
            <person name="Guo X."/>
            <person name="Li L."/>
            <person name="Luo R."/>
            <person name="Xu F."/>
            <person name="Yang P."/>
            <person name="Zhang L."/>
            <person name="Wang X."/>
            <person name="Qi H."/>
            <person name="Xiong Z."/>
            <person name="Que H."/>
            <person name="Xie Y."/>
            <person name="Holland P.W."/>
            <person name="Paps J."/>
            <person name="Zhu Y."/>
            <person name="Wu F."/>
            <person name="Chen Y."/>
            <person name="Wang J."/>
            <person name="Peng C."/>
            <person name="Meng J."/>
            <person name="Yang L."/>
            <person name="Liu J."/>
            <person name="Wen B."/>
            <person name="Zhang N."/>
            <person name="Huang Z."/>
            <person name="Zhu Q."/>
            <person name="Feng Y."/>
            <person name="Mount A."/>
            <person name="Hedgecock D."/>
            <person name="Xu Z."/>
            <person name="Liu Y."/>
            <person name="Domazet-Loso T."/>
            <person name="Du Y."/>
            <person name="Sun X."/>
            <person name="Zhang S."/>
            <person name="Liu B."/>
            <person name="Cheng P."/>
            <person name="Jiang X."/>
            <person name="Li J."/>
            <person name="Fan D."/>
            <person name="Wang W."/>
            <person name="Fu W."/>
            <person name="Wang T."/>
            <person name="Wang B."/>
            <person name="Zhang J."/>
            <person name="Peng Z."/>
            <person name="Li Y."/>
            <person name="Li N."/>
            <person name="Wang J."/>
            <person name="Chen M."/>
            <person name="He Y."/>
            <person name="Tan F."/>
            <person name="Song X."/>
            <person name="Zheng Q."/>
            <person name="Huang R."/>
            <person name="Yang H."/>
            <person name="Du X."/>
            <person name="Chen L."/>
            <person name="Yang M."/>
            <person name="Gaffney P.M."/>
            <person name="Wang S."/>
            <person name="Luo L."/>
            <person name="She Z."/>
            <person name="Ming Y."/>
            <person name="Huang W."/>
            <person name="Zhang S."/>
            <person name="Huang B."/>
            <person name="Zhang Y."/>
            <person name="Qu T."/>
            <person name="Ni P."/>
            <person name="Miao G."/>
            <person name="Wang J."/>
            <person name="Wang Q."/>
            <person name="Steinberg C.E."/>
            <person name="Wang H."/>
            <person name="Li N."/>
            <person name="Qian L."/>
            <person name="Zhang G."/>
            <person name="Li Y."/>
            <person name="Yang H."/>
            <person name="Liu X."/>
            <person name="Wang J."/>
            <person name="Yin Y."/>
            <person name="Wang J."/>
        </authorList>
    </citation>
    <scope>NUCLEOTIDE SEQUENCE [LARGE SCALE GENOMIC DNA]</scope>
    <source>
        <strain evidence="5">05x7-T-G4-1.051#20</strain>
    </source>
</reference>
<accession>K1S6H1</accession>
<dbReference type="PANTHER" id="PTHR23050">
    <property type="entry name" value="CALCIUM BINDING PROTEIN"/>
    <property type="match status" value="1"/>
</dbReference>
<dbReference type="PROSITE" id="PS00018">
    <property type="entry name" value="EF_HAND_1"/>
    <property type="match status" value="3"/>
</dbReference>
<dbReference type="GO" id="GO:0005509">
    <property type="term" value="F:calcium ion binding"/>
    <property type="evidence" value="ECO:0007669"/>
    <property type="project" value="InterPro"/>
</dbReference>
<dbReference type="HOGENOM" id="CLU_1162122_0_0_1"/>
<dbReference type="InterPro" id="IPR018247">
    <property type="entry name" value="EF_Hand_1_Ca_BS"/>
</dbReference>
<keyword evidence="2" id="KW-0106">Calcium</keyword>
<dbReference type="InParanoid" id="K1S6H1"/>
<sequence>MESPSVAQFKKPERNMESPSVALTRKRERRKKSVIPFLKKPRKPAGMPEEQFEEIVNTFYLIDSNEDGRLSKKELNDAAFLIGLNPTTKELDAWWKEADINGDGFISLDEYAKVMTSNFVSIDIERERMKAAFNLLDRNNDGRISLSEFRVVMMYNNNEMTEEKVEELFKEVDSSGKGFLDYEGRSAISLARVTWIKKSYAISILRVAWNMKISSTVTFVPSSFNDFVYAMEIVWRSPL</sequence>
<name>K1S6H1_MAGGI</name>
<dbReference type="Gene3D" id="1.10.238.10">
    <property type="entry name" value="EF-hand"/>
    <property type="match status" value="2"/>
</dbReference>
<keyword evidence="3" id="KW-0514">Muscle protein</keyword>
<evidence type="ECO:0000313" key="5">
    <source>
        <dbReference type="EMBL" id="EKC43021.1"/>
    </source>
</evidence>
<evidence type="ECO:0000259" key="4">
    <source>
        <dbReference type="PROSITE" id="PS50222"/>
    </source>
</evidence>
<protein>
    <submittedName>
        <fullName evidence="5">Calmodulin</fullName>
    </submittedName>
</protein>
<feature type="domain" description="EF-hand" evidence="4">
    <location>
        <begin position="124"/>
        <end position="159"/>
    </location>
</feature>
<dbReference type="PROSITE" id="PS50222">
    <property type="entry name" value="EF_HAND_2"/>
    <property type="match status" value="3"/>
</dbReference>
<gene>
    <name evidence="5" type="ORF">CGI_10013201</name>
</gene>
<dbReference type="InterPro" id="IPR011992">
    <property type="entry name" value="EF-hand-dom_pair"/>
</dbReference>
<dbReference type="InterPro" id="IPR002048">
    <property type="entry name" value="EF_hand_dom"/>
</dbReference>
<feature type="domain" description="EF-hand" evidence="4">
    <location>
        <begin position="86"/>
        <end position="121"/>
    </location>
</feature>
<feature type="domain" description="EF-hand" evidence="4">
    <location>
        <begin position="50"/>
        <end position="85"/>
    </location>
</feature>
<dbReference type="InterPro" id="IPR050145">
    <property type="entry name" value="Centrin_CML-like"/>
</dbReference>
<organism evidence="5">
    <name type="scientific">Magallana gigas</name>
    <name type="common">Pacific oyster</name>
    <name type="synonym">Crassostrea gigas</name>
    <dbReference type="NCBI Taxonomy" id="29159"/>
    <lineage>
        <taxon>Eukaryota</taxon>
        <taxon>Metazoa</taxon>
        <taxon>Spiralia</taxon>
        <taxon>Lophotrochozoa</taxon>
        <taxon>Mollusca</taxon>
        <taxon>Bivalvia</taxon>
        <taxon>Autobranchia</taxon>
        <taxon>Pteriomorphia</taxon>
        <taxon>Ostreida</taxon>
        <taxon>Ostreoidea</taxon>
        <taxon>Ostreidae</taxon>
        <taxon>Magallana</taxon>
    </lineage>
</organism>